<feature type="compositionally biased region" description="Polar residues" evidence="1">
    <location>
        <begin position="69"/>
        <end position="79"/>
    </location>
</feature>
<feature type="region of interest" description="Disordered" evidence="1">
    <location>
        <begin position="61"/>
        <end position="93"/>
    </location>
</feature>
<accession>A0A174LXL6</accession>
<gene>
    <name evidence="2" type="ORF">ERS852491_04760</name>
</gene>
<dbReference type="RefSeq" id="WP_050642515.1">
    <property type="nucleotide sequence ID" value="NZ_CABKUE010000009.1"/>
</dbReference>
<protein>
    <submittedName>
        <fullName evidence="2">Uncharacterized protein</fullName>
    </submittedName>
</protein>
<reference evidence="2 3" key="1">
    <citation type="submission" date="2015-09" db="EMBL/GenBank/DDBJ databases">
        <authorList>
            <consortium name="Pathogen Informatics"/>
        </authorList>
    </citation>
    <scope>NUCLEOTIDE SEQUENCE [LARGE SCALE GENOMIC DNA]</scope>
    <source>
        <strain evidence="2 3">2789STDY5834876</strain>
    </source>
</reference>
<sequence>MTFKRGDTCFILEDNSQAVQVKVVSKQGKTYIVQLIGSCGALKLPEERLFETAEKAMASRKTSRAMVSPQLSDSDTNPGLTEIRISDKGNRWR</sequence>
<feature type="compositionally biased region" description="Basic and acidic residues" evidence="1">
    <location>
        <begin position="84"/>
        <end position="93"/>
    </location>
</feature>
<evidence type="ECO:0000256" key="1">
    <source>
        <dbReference type="SAM" id="MobiDB-lite"/>
    </source>
</evidence>
<dbReference type="Proteomes" id="UP000095544">
    <property type="component" value="Unassembled WGS sequence"/>
</dbReference>
<name>A0A174LXL6_9FIRM</name>
<proteinExistence type="predicted"/>
<evidence type="ECO:0000313" key="3">
    <source>
        <dbReference type="Proteomes" id="UP000095544"/>
    </source>
</evidence>
<dbReference type="AlphaFoldDB" id="A0A174LXL6"/>
<dbReference type="OrthoDB" id="2066210at2"/>
<dbReference type="EMBL" id="CYZU01000077">
    <property type="protein sequence ID" value="CUP28932.1"/>
    <property type="molecule type" value="Genomic_DNA"/>
</dbReference>
<evidence type="ECO:0000313" key="2">
    <source>
        <dbReference type="EMBL" id="CUP28932.1"/>
    </source>
</evidence>
<organism evidence="2 3">
    <name type="scientific">Faecalicatena contorta</name>
    <dbReference type="NCBI Taxonomy" id="39482"/>
    <lineage>
        <taxon>Bacteria</taxon>
        <taxon>Bacillati</taxon>
        <taxon>Bacillota</taxon>
        <taxon>Clostridia</taxon>
        <taxon>Lachnospirales</taxon>
        <taxon>Lachnospiraceae</taxon>
        <taxon>Faecalicatena</taxon>
    </lineage>
</organism>